<evidence type="ECO:0000256" key="2">
    <source>
        <dbReference type="ARBA" id="ARBA00022630"/>
    </source>
</evidence>
<comment type="similarity">
    <text evidence="1">Belongs to the FAD-dependent oxidoreductase family.</text>
</comment>
<dbReference type="RefSeq" id="WP_114643092.1">
    <property type="nucleotide sequence ID" value="NZ_JAACIO010000023.1"/>
</dbReference>
<reference evidence="6 7" key="1">
    <citation type="submission" date="2018-08" db="EMBL/GenBank/DDBJ databases">
        <title>Draft genome sequence of Psychrilyobacter sp. strain SD5 isolated from Black Sea water.</title>
        <authorList>
            <person name="Yadav S."/>
            <person name="Villanueva L."/>
            <person name="Damste J.S.S."/>
        </authorList>
    </citation>
    <scope>NUCLEOTIDE SEQUENCE [LARGE SCALE GENOMIC DNA]</scope>
    <source>
        <strain evidence="6 7">SD5</strain>
    </source>
</reference>
<accession>A0ABX9KEN2</accession>
<dbReference type="InterPro" id="IPR036188">
    <property type="entry name" value="FAD/NAD-bd_sf"/>
</dbReference>
<dbReference type="PRINTS" id="PR00469">
    <property type="entry name" value="PNDRDTASEII"/>
</dbReference>
<sequence length="355" mass="39936">MKKIVVFGGGIGGISVLKKLEKYKGDKLDITLVEPKDYVEVPYGMLRAIVDPLDYGKKVRRRISEIVKVRHIQAKLVKLHKNKAILDNDQTITFDYCIIATGSTSRGFEDLKINYKQSFNERKKQWEAYAEQLKSKEKIAIIGGGTVGVELAGEIAEAYPNKKVLLFHNSDRILSPLSKGASKKAHRVLSELGVQIILNTRATIEENNNSKVVIDNSGKRHEVDIIYKSFGNVINTDFLKNNFSNKIDNKNQIKVNSYLQIEGVENIWAIGDINNVPEIKLGTLAIRQADRTASNILKTLNGKKTKPYKPIKGSISFITLGRKNGIAQLPFIRLDFLASYKQKKDLFVTDILYKS</sequence>
<organism evidence="6 7">
    <name type="scientific">Psychrilyobacter piezotolerans</name>
    <dbReference type="NCBI Taxonomy" id="2293438"/>
    <lineage>
        <taxon>Bacteria</taxon>
        <taxon>Fusobacteriati</taxon>
        <taxon>Fusobacteriota</taxon>
        <taxon>Fusobacteriia</taxon>
        <taxon>Fusobacteriales</taxon>
        <taxon>Fusobacteriaceae</taxon>
        <taxon>Psychrilyobacter</taxon>
    </lineage>
</organism>
<proteinExistence type="inferred from homology"/>
<dbReference type="SUPFAM" id="SSF51905">
    <property type="entry name" value="FAD/NAD(P)-binding domain"/>
    <property type="match status" value="1"/>
</dbReference>
<protein>
    <recommendedName>
        <fullName evidence="5">FAD/NAD(P)-binding domain-containing protein</fullName>
    </recommendedName>
</protein>
<evidence type="ECO:0000313" key="7">
    <source>
        <dbReference type="Proteomes" id="UP000263486"/>
    </source>
</evidence>
<dbReference type="PRINTS" id="PR00368">
    <property type="entry name" value="FADPNR"/>
</dbReference>
<feature type="domain" description="FAD/NAD(P)-binding" evidence="5">
    <location>
        <begin position="3"/>
        <end position="289"/>
    </location>
</feature>
<evidence type="ECO:0000256" key="3">
    <source>
        <dbReference type="ARBA" id="ARBA00022827"/>
    </source>
</evidence>
<keyword evidence="7" id="KW-1185">Reference proteome</keyword>
<dbReference type="EMBL" id="QUAJ01000023">
    <property type="protein sequence ID" value="REI40144.1"/>
    <property type="molecule type" value="Genomic_DNA"/>
</dbReference>
<dbReference type="PANTHER" id="PTHR43735:SF3">
    <property type="entry name" value="FERROPTOSIS SUPPRESSOR PROTEIN 1"/>
    <property type="match status" value="1"/>
</dbReference>
<keyword evidence="2" id="KW-0285">Flavoprotein</keyword>
<gene>
    <name evidence="6" type="ORF">DYH56_11895</name>
</gene>
<comment type="caution">
    <text evidence="6">The sequence shown here is derived from an EMBL/GenBank/DDBJ whole genome shotgun (WGS) entry which is preliminary data.</text>
</comment>
<evidence type="ECO:0000256" key="1">
    <source>
        <dbReference type="ARBA" id="ARBA00006442"/>
    </source>
</evidence>
<keyword evidence="4" id="KW-0560">Oxidoreductase</keyword>
<evidence type="ECO:0000313" key="6">
    <source>
        <dbReference type="EMBL" id="REI40144.1"/>
    </source>
</evidence>
<dbReference type="Proteomes" id="UP000263486">
    <property type="component" value="Unassembled WGS sequence"/>
</dbReference>
<evidence type="ECO:0000256" key="4">
    <source>
        <dbReference type="ARBA" id="ARBA00023002"/>
    </source>
</evidence>
<dbReference type="InterPro" id="IPR023753">
    <property type="entry name" value="FAD/NAD-binding_dom"/>
</dbReference>
<dbReference type="Gene3D" id="3.50.50.100">
    <property type="match status" value="1"/>
</dbReference>
<name>A0ABX9KEN2_9FUSO</name>
<keyword evidence="3" id="KW-0274">FAD</keyword>
<dbReference type="Pfam" id="PF07992">
    <property type="entry name" value="Pyr_redox_2"/>
    <property type="match status" value="1"/>
</dbReference>
<evidence type="ECO:0000259" key="5">
    <source>
        <dbReference type="Pfam" id="PF07992"/>
    </source>
</evidence>
<dbReference type="PANTHER" id="PTHR43735">
    <property type="entry name" value="APOPTOSIS-INDUCING FACTOR 1"/>
    <property type="match status" value="1"/>
</dbReference>